<dbReference type="Proteomes" id="UP000613401">
    <property type="component" value="Unassembled WGS sequence"/>
</dbReference>
<dbReference type="EMBL" id="WVTB01000086">
    <property type="protein sequence ID" value="KAF3799121.1"/>
    <property type="molecule type" value="Genomic_DNA"/>
</dbReference>
<dbReference type="AlphaFoldDB" id="A0A8H4C837"/>
<evidence type="ECO:0000313" key="2">
    <source>
        <dbReference type="Proteomes" id="UP000613401"/>
    </source>
</evidence>
<comment type="caution">
    <text evidence="1">The sequence shown here is derived from an EMBL/GenBank/DDBJ whole genome shotgun (WGS) entry which is preliminary data.</text>
</comment>
<gene>
    <name evidence="1" type="ORF">GCG54_00015302</name>
</gene>
<name>A0A8H4C837_COLGL</name>
<proteinExistence type="predicted"/>
<reference evidence="1" key="1">
    <citation type="journal article" date="2020" name="Phytopathology">
        <title>Genome sequence and comparative analysis of Colletotrichum gloeosporioides isolated from Liriodendron leaves.</title>
        <authorList>
            <person name="Fu F.F."/>
            <person name="Hao Z."/>
            <person name="Wang P."/>
            <person name="Lu Y."/>
            <person name="Xue L.J."/>
            <person name="Wei G."/>
            <person name="Tian Y."/>
            <person name="Baishi H."/>
            <person name="Xu H."/>
            <person name="Shi J."/>
            <person name="Cheng T."/>
            <person name="Wang G."/>
            <person name="Yi Y."/>
            <person name="Chen J."/>
        </authorList>
    </citation>
    <scope>NUCLEOTIDE SEQUENCE</scope>
    <source>
        <strain evidence="1">Lc1</strain>
    </source>
</reference>
<sequence length="86" mass="10190">MIHCLGAIRGEFTKLAMDRARRFSYNFRKRHILSNLEIPLGTFLRLRPPIFKYMLMFDPYANVRHQDILYFAVSALEPLELDFGEP</sequence>
<evidence type="ECO:0000313" key="1">
    <source>
        <dbReference type="EMBL" id="KAF3799121.1"/>
    </source>
</evidence>
<keyword evidence="2" id="KW-1185">Reference proteome</keyword>
<dbReference type="GeneID" id="69022407"/>
<protein>
    <submittedName>
        <fullName evidence="1">Uncharacterized protein</fullName>
    </submittedName>
</protein>
<reference evidence="1" key="2">
    <citation type="submission" date="2020-03" db="EMBL/GenBank/DDBJ databases">
        <authorList>
            <person name="Fu F.-F."/>
            <person name="Chen J."/>
        </authorList>
    </citation>
    <scope>NUCLEOTIDE SEQUENCE</scope>
    <source>
        <strain evidence="1">Lc1</strain>
    </source>
</reference>
<dbReference type="RefSeq" id="XP_045258281.1">
    <property type="nucleotide sequence ID" value="XM_045415108.1"/>
</dbReference>
<accession>A0A8H4C837</accession>
<organism evidence="1 2">
    <name type="scientific">Colletotrichum gloeosporioides</name>
    <name type="common">Anthracnose fungus</name>
    <name type="synonym">Glomerella cingulata</name>
    <dbReference type="NCBI Taxonomy" id="474922"/>
    <lineage>
        <taxon>Eukaryota</taxon>
        <taxon>Fungi</taxon>
        <taxon>Dikarya</taxon>
        <taxon>Ascomycota</taxon>
        <taxon>Pezizomycotina</taxon>
        <taxon>Sordariomycetes</taxon>
        <taxon>Hypocreomycetidae</taxon>
        <taxon>Glomerellales</taxon>
        <taxon>Glomerellaceae</taxon>
        <taxon>Colletotrichum</taxon>
        <taxon>Colletotrichum gloeosporioides species complex</taxon>
    </lineage>
</organism>